<proteinExistence type="predicted"/>
<accession>A0A0E9U1U4</accession>
<evidence type="ECO:0000313" key="1">
    <source>
        <dbReference type="EMBL" id="JAH59170.1"/>
    </source>
</evidence>
<reference evidence="1" key="2">
    <citation type="journal article" date="2015" name="Fish Shellfish Immunol.">
        <title>Early steps in the European eel (Anguilla anguilla)-Vibrio vulnificus interaction in the gills: Role of the RtxA13 toxin.</title>
        <authorList>
            <person name="Callol A."/>
            <person name="Pajuelo D."/>
            <person name="Ebbesson L."/>
            <person name="Teles M."/>
            <person name="MacKenzie S."/>
            <person name="Amaro C."/>
        </authorList>
    </citation>
    <scope>NUCLEOTIDE SEQUENCE</scope>
</reference>
<protein>
    <submittedName>
        <fullName evidence="1">Uncharacterized protein</fullName>
    </submittedName>
</protein>
<organism evidence="1">
    <name type="scientific">Anguilla anguilla</name>
    <name type="common">European freshwater eel</name>
    <name type="synonym">Muraena anguilla</name>
    <dbReference type="NCBI Taxonomy" id="7936"/>
    <lineage>
        <taxon>Eukaryota</taxon>
        <taxon>Metazoa</taxon>
        <taxon>Chordata</taxon>
        <taxon>Craniata</taxon>
        <taxon>Vertebrata</taxon>
        <taxon>Euteleostomi</taxon>
        <taxon>Actinopterygii</taxon>
        <taxon>Neopterygii</taxon>
        <taxon>Teleostei</taxon>
        <taxon>Anguilliformes</taxon>
        <taxon>Anguillidae</taxon>
        <taxon>Anguilla</taxon>
    </lineage>
</organism>
<name>A0A0E9U1U4_ANGAN</name>
<dbReference type="EMBL" id="GBXM01049407">
    <property type="protein sequence ID" value="JAH59170.1"/>
    <property type="molecule type" value="Transcribed_RNA"/>
</dbReference>
<reference evidence="1" key="1">
    <citation type="submission" date="2014-11" db="EMBL/GenBank/DDBJ databases">
        <authorList>
            <person name="Amaro Gonzalez C."/>
        </authorList>
    </citation>
    <scope>NUCLEOTIDE SEQUENCE</scope>
</reference>
<dbReference type="AlphaFoldDB" id="A0A0E9U1U4"/>
<sequence>MSPILTCYFAYKIAHVNNDEEICDMTASRRCNKCNPW</sequence>